<dbReference type="Gene3D" id="3.30.470.20">
    <property type="entry name" value="ATP-grasp fold, B domain"/>
    <property type="match status" value="1"/>
</dbReference>
<dbReference type="GO" id="GO:0046872">
    <property type="term" value="F:metal ion binding"/>
    <property type="evidence" value="ECO:0007669"/>
    <property type="project" value="InterPro"/>
</dbReference>
<dbReference type="Gene3D" id="3.40.50.20">
    <property type="match status" value="1"/>
</dbReference>
<organism evidence="6 7">
    <name type="scientific">Propioniciclava sinopodophylli</name>
    <dbReference type="NCBI Taxonomy" id="1837344"/>
    <lineage>
        <taxon>Bacteria</taxon>
        <taxon>Bacillati</taxon>
        <taxon>Actinomycetota</taxon>
        <taxon>Actinomycetes</taxon>
        <taxon>Propionibacteriales</taxon>
        <taxon>Propionibacteriaceae</taxon>
        <taxon>Propioniciclava</taxon>
    </lineage>
</organism>
<name>A0A4Q9KDU4_9ACTN</name>
<evidence type="ECO:0000256" key="3">
    <source>
        <dbReference type="ARBA" id="ARBA00022840"/>
    </source>
</evidence>
<dbReference type="GO" id="GO:0005524">
    <property type="term" value="F:ATP binding"/>
    <property type="evidence" value="ECO:0007669"/>
    <property type="project" value="UniProtKB-UniRule"/>
</dbReference>
<dbReference type="Proteomes" id="UP000292373">
    <property type="component" value="Unassembled WGS sequence"/>
</dbReference>
<dbReference type="RefSeq" id="WP_131167954.1">
    <property type="nucleotide sequence ID" value="NZ_SDMQ01000006.1"/>
</dbReference>
<keyword evidence="7" id="KW-1185">Reference proteome</keyword>
<dbReference type="GO" id="GO:0016874">
    <property type="term" value="F:ligase activity"/>
    <property type="evidence" value="ECO:0007669"/>
    <property type="project" value="UniProtKB-KW"/>
</dbReference>
<dbReference type="SUPFAM" id="SSF56059">
    <property type="entry name" value="Glutathione synthetase ATP-binding domain-like"/>
    <property type="match status" value="1"/>
</dbReference>
<evidence type="ECO:0000256" key="1">
    <source>
        <dbReference type="ARBA" id="ARBA00022598"/>
    </source>
</evidence>
<accession>A0A4Q9KDU4</accession>
<comment type="caution">
    <text evidence="6">The sequence shown here is derived from an EMBL/GenBank/DDBJ whole genome shotgun (WGS) entry which is preliminary data.</text>
</comment>
<keyword evidence="1" id="KW-0436">Ligase</keyword>
<dbReference type="InterPro" id="IPR011761">
    <property type="entry name" value="ATP-grasp"/>
</dbReference>
<gene>
    <name evidence="6" type="ORF">ET989_07715</name>
</gene>
<evidence type="ECO:0000313" key="6">
    <source>
        <dbReference type="EMBL" id="TBT85041.1"/>
    </source>
</evidence>
<dbReference type="PANTHER" id="PTHR43585:SF2">
    <property type="entry name" value="ATP-GRASP ENZYME FSQD"/>
    <property type="match status" value="1"/>
</dbReference>
<proteinExistence type="predicted"/>
<dbReference type="AlphaFoldDB" id="A0A4Q9KDU4"/>
<keyword evidence="2 4" id="KW-0547">Nucleotide-binding</keyword>
<evidence type="ECO:0000259" key="5">
    <source>
        <dbReference type="PROSITE" id="PS50975"/>
    </source>
</evidence>
<protein>
    <submittedName>
        <fullName evidence="6">ATP-grasp domain-containing protein</fullName>
    </submittedName>
</protein>
<dbReference type="PANTHER" id="PTHR43585">
    <property type="entry name" value="FUMIPYRROLE BIOSYNTHESIS PROTEIN C"/>
    <property type="match status" value="1"/>
</dbReference>
<dbReference type="InterPro" id="IPR052032">
    <property type="entry name" value="ATP-dep_AA_Ligase"/>
</dbReference>
<keyword evidence="3 4" id="KW-0067">ATP-binding</keyword>
<dbReference type="InterPro" id="IPR040570">
    <property type="entry name" value="LAL_C2"/>
</dbReference>
<dbReference type="Pfam" id="PF13535">
    <property type="entry name" value="ATP-grasp_4"/>
    <property type="match status" value="1"/>
</dbReference>
<dbReference type="OrthoDB" id="24041at2"/>
<evidence type="ECO:0000313" key="7">
    <source>
        <dbReference type="Proteomes" id="UP000292373"/>
    </source>
</evidence>
<feature type="domain" description="ATP-grasp" evidence="5">
    <location>
        <begin position="108"/>
        <end position="311"/>
    </location>
</feature>
<dbReference type="EMBL" id="SDMQ01000006">
    <property type="protein sequence ID" value="TBT85041.1"/>
    <property type="molecule type" value="Genomic_DNA"/>
</dbReference>
<evidence type="ECO:0000256" key="4">
    <source>
        <dbReference type="PROSITE-ProRule" id="PRU00409"/>
    </source>
</evidence>
<evidence type="ECO:0000256" key="2">
    <source>
        <dbReference type="ARBA" id="ARBA00022741"/>
    </source>
</evidence>
<dbReference type="Pfam" id="PF18603">
    <property type="entry name" value="LAL_C2"/>
    <property type="match status" value="1"/>
</dbReference>
<sequence>MRRTPTEQAGPLKAAMHTGVEVILIGDSIPTGLPTSLVTAQRKVASTFDAEDVLAVLDTELGGRPLAGVVTWSDAAVETVAAVGAAHGVPTASRNAAAICRDKARMRSALSARRPDLCPSFARVGTWAQTLAAASGMNFPLVLKPVSGSGSKGIYRVETVEELHRAHEALTALVDPGRDPIFTGHAGDLILEEFLEGSEHSVEGVVHDGRIVVFGVTDKRTTEPFRLEEGHVFPSRLPTADLASVDDLVQETIAAFGLDNSAFHLECMVGPDGKARLVECAARGGGDFIVSDLIGASTGRHAATNVLRVALGEAPHTAPPRVVAGVRKIMADREGRFERVEGLDEALRLPGVEKIVLERPRGATVHLPPRDFGSAVIGAVIATAPTVDEVEAVLDAAVAALVPVIT</sequence>
<dbReference type="PROSITE" id="PS50975">
    <property type="entry name" value="ATP_GRASP"/>
    <property type="match status" value="1"/>
</dbReference>
<reference evidence="6 7" key="1">
    <citation type="submission" date="2019-01" db="EMBL/GenBank/DDBJ databases">
        <title>Lactibacter flavus gen. nov., sp. nov., a novel bacterium of the family Propionibacteriaceae isolated from raw milk and dairy products.</title>
        <authorList>
            <person name="Huptas C."/>
            <person name="Wenning M."/>
            <person name="Breitenwieser F."/>
            <person name="Doll E."/>
            <person name="Von Neubeck M."/>
            <person name="Busse H.-J."/>
            <person name="Scherer S."/>
        </authorList>
    </citation>
    <scope>NUCLEOTIDE SEQUENCE [LARGE SCALE GENOMIC DNA]</scope>
    <source>
        <strain evidence="6 7">KCTC 33808</strain>
    </source>
</reference>